<protein>
    <submittedName>
        <fullName evidence="2">Glycerol kinase</fullName>
    </submittedName>
</protein>
<accession>A0A2I0TVU3</accession>
<feature type="signal peptide" evidence="1">
    <location>
        <begin position="1"/>
        <end position="22"/>
    </location>
</feature>
<evidence type="ECO:0000313" key="3">
    <source>
        <dbReference type="Proteomes" id="UP000233556"/>
    </source>
</evidence>
<name>A0A2I0TVU3_LIMLA</name>
<gene>
    <name evidence="2" type="ORF">llap_11807</name>
</gene>
<dbReference type="AlphaFoldDB" id="A0A2I0TVU3"/>
<evidence type="ECO:0000256" key="1">
    <source>
        <dbReference type="SAM" id="SignalP"/>
    </source>
</evidence>
<proteinExistence type="predicted"/>
<feature type="chain" id="PRO_5014112589" evidence="1">
    <location>
        <begin position="23"/>
        <end position="85"/>
    </location>
</feature>
<organism evidence="2 3">
    <name type="scientific">Limosa lapponica baueri</name>
    <dbReference type="NCBI Taxonomy" id="1758121"/>
    <lineage>
        <taxon>Eukaryota</taxon>
        <taxon>Metazoa</taxon>
        <taxon>Chordata</taxon>
        <taxon>Craniata</taxon>
        <taxon>Vertebrata</taxon>
        <taxon>Euteleostomi</taxon>
        <taxon>Archelosauria</taxon>
        <taxon>Archosauria</taxon>
        <taxon>Dinosauria</taxon>
        <taxon>Saurischia</taxon>
        <taxon>Theropoda</taxon>
        <taxon>Coelurosauria</taxon>
        <taxon>Aves</taxon>
        <taxon>Neognathae</taxon>
        <taxon>Neoaves</taxon>
        <taxon>Charadriiformes</taxon>
        <taxon>Scolopacidae</taxon>
        <taxon>Limosa</taxon>
    </lineage>
</organism>
<dbReference type="GO" id="GO:0016301">
    <property type="term" value="F:kinase activity"/>
    <property type="evidence" value="ECO:0007669"/>
    <property type="project" value="UniProtKB-KW"/>
</dbReference>
<evidence type="ECO:0000313" key="2">
    <source>
        <dbReference type="EMBL" id="PKU37892.1"/>
    </source>
</evidence>
<reference evidence="3" key="1">
    <citation type="submission" date="2017-11" db="EMBL/GenBank/DDBJ databases">
        <authorList>
            <person name="Lima N.C."/>
            <person name="Parody-Merino A.M."/>
            <person name="Battley P.F."/>
            <person name="Fidler A.E."/>
            <person name="Prosdocimi F."/>
        </authorList>
    </citation>
    <scope>NUCLEOTIDE SEQUENCE [LARGE SCALE GENOMIC DNA]</scope>
</reference>
<keyword evidence="1" id="KW-0732">Signal</keyword>
<keyword evidence="2" id="KW-0808">Transferase</keyword>
<keyword evidence="3" id="KW-1185">Reference proteome</keyword>
<reference evidence="3" key="2">
    <citation type="submission" date="2017-12" db="EMBL/GenBank/DDBJ databases">
        <title>Genome sequence of the Bar-tailed Godwit (Limosa lapponica baueri).</title>
        <authorList>
            <person name="Lima N.C.B."/>
            <person name="Parody-Merino A.M."/>
            <person name="Battley P.F."/>
            <person name="Fidler A.E."/>
            <person name="Prosdocimi F."/>
        </authorList>
    </citation>
    <scope>NUCLEOTIDE SEQUENCE [LARGE SCALE GENOMIC DNA]</scope>
</reference>
<dbReference type="Proteomes" id="UP000233556">
    <property type="component" value="Unassembled WGS sequence"/>
</dbReference>
<keyword evidence="2" id="KW-0418">Kinase</keyword>
<sequence>MLNCHMIEILVVMGNLIHSLVCQRDNTAGHKQSRRFLECIEDNYLTLVTEKLMRKGILMDLLTLTNKKDLVEDVEAGSSFGCSDQ</sequence>
<dbReference type="EMBL" id="KZ506939">
    <property type="protein sequence ID" value="PKU37892.1"/>
    <property type="molecule type" value="Genomic_DNA"/>
</dbReference>